<evidence type="ECO:0000313" key="5">
    <source>
        <dbReference type="RefSeq" id="XP_065671078.1"/>
    </source>
</evidence>
<sequence length="682" mass="77995">MTYHGNEHGSFSMLNGIAIKISDKFLSPRKIFLPLEWSSTKTEHTLQNLLSYKYDFTKERFSVSQANEERLMKEHQLNLKKEKELLESEISERNFKTNQKNDVIENNENKEQILVPQVLSFKDSHVAPVNVTKKIDFHEFESENINPFELVELQTLNEKDELQRVLDPKSVKPIKHIPTAEKDDFNLNIFSENNSFNNKNENLHPNIHATPCSNAHLTPSSNTHPIQSSMLLWKSVEQPTPLNNHYSIVQNNLLTYTSVNSLPFGEIPMSPEEGKTSRLINQSVGGAQTNIIQELVESCPETCQSQNSEFSLKLTRTKSLPNLNNSINDENVPDLNEKDDIFYNKSFENIITSSVDTNRIHTIMQQYQFQRMSQIPQPCHNQPLPHGLNQSLPPGHNQPLPHGHNQPLPHGHNQPLPHGYNHPQPLSNGIKFDYSTNFSDTNPFRSENLFNNSSPHYTKSNHEMSGFVEFPEVCSTNSNVYTSTSTIGNYPSKNFPLFQDTKIPVQNLFSSQPKANSIPNIIRLPSISTDNLVSQVQTSSSDQHIRSHYPVLPQISQKQDTNQSWLIDETPLLSTNERNFAYQIAAMGFPLPCVSRAIRRLGVDEKEVLDFMCLYEKTKESGYDPESVEMGLVYCSNKMDKLHEYLVLVDNFKKLGFQPRDIHNAVLEFSFDQDKVLDYLTK</sequence>
<dbReference type="InterPro" id="IPR023340">
    <property type="entry name" value="UMA"/>
</dbReference>
<dbReference type="PANTHER" id="PTHR15960:SF5">
    <property type="entry name" value="LD44032P"/>
    <property type="match status" value="1"/>
</dbReference>
<reference evidence="5" key="1">
    <citation type="submission" date="2025-08" db="UniProtKB">
        <authorList>
            <consortium name="RefSeq"/>
        </authorList>
    </citation>
    <scope>IDENTIFICATION</scope>
</reference>
<dbReference type="Gene3D" id="1.20.120.1920">
    <property type="entry name" value="UBAP1 SOUBA domain"/>
    <property type="match status" value="1"/>
</dbReference>
<evidence type="ECO:0000313" key="4">
    <source>
        <dbReference type="Proteomes" id="UP001652625"/>
    </source>
</evidence>
<feature type="coiled-coil region" evidence="1">
    <location>
        <begin position="65"/>
        <end position="92"/>
    </location>
</feature>
<dbReference type="InterPro" id="IPR042575">
    <property type="entry name" value="UBAP1_C"/>
</dbReference>
<evidence type="ECO:0000256" key="2">
    <source>
        <dbReference type="SAM" id="MobiDB-lite"/>
    </source>
</evidence>
<feature type="domain" description="UMA" evidence="3">
    <location>
        <begin position="14"/>
        <end position="63"/>
    </location>
</feature>
<evidence type="ECO:0000256" key="1">
    <source>
        <dbReference type="SAM" id="Coils"/>
    </source>
</evidence>
<organism evidence="4 5">
    <name type="scientific">Hydra vulgaris</name>
    <name type="common">Hydra</name>
    <name type="synonym">Hydra attenuata</name>
    <dbReference type="NCBI Taxonomy" id="6087"/>
    <lineage>
        <taxon>Eukaryota</taxon>
        <taxon>Metazoa</taxon>
        <taxon>Cnidaria</taxon>
        <taxon>Hydrozoa</taxon>
        <taxon>Hydroidolina</taxon>
        <taxon>Anthoathecata</taxon>
        <taxon>Aplanulata</taxon>
        <taxon>Hydridae</taxon>
        <taxon>Hydra</taxon>
    </lineage>
</organism>
<proteinExistence type="predicted"/>
<dbReference type="Proteomes" id="UP001652625">
    <property type="component" value="Chromosome 13"/>
</dbReference>
<dbReference type="InterPro" id="IPR038870">
    <property type="entry name" value="UBAP1"/>
</dbReference>
<gene>
    <name evidence="5" type="primary">LOC101235327</name>
</gene>
<keyword evidence="1" id="KW-0175">Coiled coil</keyword>
<dbReference type="GeneID" id="101235327"/>
<name>A0ABM4D9Q9_HYDVU</name>
<feature type="region of interest" description="Disordered" evidence="2">
    <location>
        <begin position="376"/>
        <end position="419"/>
    </location>
</feature>
<dbReference type="PROSITE" id="PS51497">
    <property type="entry name" value="UMA"/>
    <property type="match status" value="1"/>
</dbReference>
<dbReference type="PANTHER" id="PTHR15960">
    <property type="entry name" value="LD44032P"/>
    <property type="match status" value="1"/>
</dbReference>
<accession>A0ABM4D9Q9</accession>
<keyword evidence="4" id="KW-1185">Reference proteome</keyword>
<evidence type="ECO:0000259" key="3">
    <source>
        <dbReference type="PROSITE" id="PS51497"/>
    </source>
</evidence>
<dbReference type="RefSeq" id="XP_065671078.1">
    <property type="nucleotide sequence ID" value="XM_065815006.1"/>
</dbReference>
<protein>
    <submittedName>
        <fullName evidence="5">Ubiquitin-associated protein 1 isoform X3</fullName>
    </submittedName>
</protein>